<keyword evidence="1" id="KW-0812">Transmembrane</keyword>
<evidence type="ECO:0000256" key="1">
    <source>
        <dbReference type="SAM" id="Phobius"/>
    </source>
</evidence>
<proteinExistence type="predicted"/>
<keyword evidence="1" id="KW-0472">Membrane</keyword>
<organism evidence="2">
    <name type="scientific">viral metagenome</name>
    <dbReference type="NCBI Taxonomy" id="1070528"/>
    <lineage>
        <taxon>unclassified sequences</taxon>
        <taxon>metagenomes</taxon>
        <taxon>organismal metagenomes</taxon>
    </lineage>
</organism>
<keyword evidence="1" id="KW-1133">Transmembrane helix</keyword>
<dbReference type="AlphaFoldDB" id="A0A6C0BAT8"/>
<name>A0A6C0BAT8_9ZZZZ</name>
<sequence length="78" mass="8704">MDGDYTDMGLAVVVGGTVLITSLTVFLIALFPCSCNPRRDCKRNCSDCRSDREKCRARCRRGCPRNRADTEEELVGMV</sequence>
<feature type="transmembrane region" description="Helical" evidence="1">
    <location>
        <begin position="12"/>
        <end position="33"/>
    </location>
</feature>
<dbReference type="EMBL" id="MN739107">
    <property type="protein sequence ID" value="QHS89216.1"/>
    <property type="molecule type" value="Genomic_DNA"/>
</dbReference>
<reference evidence="2" key="1">
    <citation type="journal article" date="2020" name="Nature">
        <title>Giant virus diversity and host interactions through global metagenomics.</title>
        <authorList>
            <person name="Schulz F."/>
            <person name="Roux S."/>
            <person name="Paez-Espino D."/>
            <person name="Jungbluth S."/>
            <person name="Walsh D.A."/>
            <person name="Denef V.J."/>
            <person name="McMahon K.D."/>
            <person name="Konstantinidis K.T."/>
            <person name="Eloe-Fadrosh E.A."/>
            <person name="Kyrpides N.C."/>
            <person name="Woyke T."/>
        </authorList>
    </citation>
    <scope>NUCLEOTIDE SEQUENCE</scope>
    <source>
        <strain evidence="2">GVMAG-M-3300010158-60</strain>
    </source>
</reference>
<protein>
    <submittedName>
        <fullName evidence="2">Uncharacterized protein</fullName>
    </submittedName>
</protein>
<evidence type="ECO:0000313" key="2">
    <source>
        <dbReference type="EMBL" id="QHS89216.1"/>
    </source>
</evidence>
<accession>A0A6C0BAT8</accession>